<dbReference type="AlphaFoldDB" id="A0AA38GKX2"/>
<gene>
    <name evidence="1" type="ORF">KI387_005732</name>
</gene>
<feature type="non-terminal residue" evidence="1">
    <location>
        <position position="65"/>
    </location>
</feature>
<protein>
    <submittedName>
        <fullName evidence="1">Uncharacterized protein</fullName>
    </submittedName>
</protein>
<proteinExistence type="predicted"/>
<sequence length="65" mass="7285">MDLEILLKKQAKEDQTLLSSSEMENQEQVILLNIEVAAKDLVQSGVVKESSLAQEKESHKEESSQ</sequence>
<dbReference type="EMBL" id="JAHRHJ020000002">
    <property type="protein sequence ID" value="KAH9325554.1"/>
    <property type="molecule type" value="Genomic_DNA"/>
</dbReference>
<reference evidence="1 2" key="1">
    <citation type="journal article" date="2021" name="Nat. Plants">
        <title>The Taxus genome provides insights into paclitaxel biosynthesis.</title>
        <authorList>
            <person name="Xiong X."/>
            <person name="Gou J."/>
            <person name="Liao Q."/>
            <person name="Li Y."/>
            <person name="Zhou Q."/>
            <person name="Bi G."/>
            <person name="Li C."/>
            <person name="Du R."/>
            <person name="Wang X."/>
            <person name="Sun T."/>
            <person name="Guo L."/>
            <person name="Liang H."/>
            <person name="Lu P."/>
            <person name="Wu Y."/>
            <person name="Zhang Z."/>
            <person name="Ro D.K."/>
            <person name="Shang Y."/>
            <person name="Huang S."/>
            <person name="Yan J."/>
        </authorList>
    </citation>
    <scope>NUCLEOTIDE SEQUENCE [LARGE SCALE GENOMIC DNA]</scope>
    <source>
        <strain evidence="1">Ta-2019</strain>
    </source>
</reference>
<accession>A0AA38GKX2</accession>
<keyword evidence="2" id="KW-1185">Reference proteome</keyword>
<dbReference type="Proteomes" id="UP000824469">
    <property type="component" value="Unassembled WGS sequence"/>
</dbReference>
<evidence type="ECO:0000313" key="2">
    <source>
        <dbReference type="Proteomes" id="UP000824469"/>
    </source>
</evidence>
<name>A0AA38GKX2_TAXCH</name>
<evidence type="ECO:0000313" key="1">
    <source>
        <dbReference type="EMBL" id="KAH9325554.1"/>
    </source>
</evidence>
<comment type="caution">
    <text evidence="1">The sequence shown here is derived from an EMBL/GenBank/DDBJ whole genome shotgun (WGS) entry which is preliminary data.</text>
</comment>
<organism evidence="1 2">
    <name type="scientific">Taxus chinensis</name>
    <name type="common">Chinese yew</name>
    <name type="synonym">Taxus wallichiana var. chinensis</name>
    <dbReference type="NCBI Taxonomy" id="29808"/>
    <lineage>
        <taxon>Eukaryota</taxon>
        <taxon>Viridiplantae</taxon>
        <taxon>Streptophyta</taxon>
        <taxon>Embryophyta</taxon>
        <taxon>Tracheophyta</taxon>
        <taxon>Spermatophyta</taxon>
        <taxon>Pinopsida</taxon>
        <taxon>Pinidae</taxon>
        <taxon>Conifers II</taxon>
        <taxon>Cupressales</taxon>
        <taxon>Taxaceae</taxon>
        <taxon>Taxus</taxon>
    </lineage>
</organism>